<dbReference type="STRING" id="1871111.GCA_001704615_01541"/>
<reference evidence="2" key="1">
    <citation type="submission" date="2019-08" db="EMBL/GenBank/DDBJ databases">
        <title>The complete genome of Acinetobacter defluvii strain WCHAD010030.</title>
        <authorList>
            <person name="Hu Y."/>
            <person name="Qin J."/>
            <person name="Feng Y."/>
            <person name="Zong Z."/>
        </authorList>
    </citation>
    <scope>NUCLEOTIDE SEQUENCE</scope>
    <source>
        <strain evidence="2">WCHA30</strain>
    </source>
</reference>
<organism evidence="2 3">
    <name type="scientific">Acinetobacter defluvii</name>
    <dbReference type="NCBI Taxonomy" id="1871111"/>
    <lineage>
        <taxon>Bacteria</taxon>
        <taxon>Pseudomonadati</taxon>
        <taxon>Pseudomonadota</taxon>
        <taxon>Gammaproteobacteria</taxon>
        <taxon>Moraxellales</taxon>
        <taxon>Moraxellaceae</taxon>
        <taxon>Acinetobacter</taxon>
    </lineage>
</organism>
<sequence length="144" mass="16652">MVKAKKYQFLAIVILVIASLSTFVAFTYDDAFCVTGYTREGIIRFNEFSTYTSDEPLLFIFAGIIGLFFAILLSFTTTKFWFFVVNFVMLMFMAIPMNMFSAAPFYQVIYDSIFQCGHRALLSTVLMFYLYWGFVAIYLIKSES</sequence>
<gene>
    <name evidence="2" type="ORF">DJ533_11375</name>
</gene>
<feature type="transmembrane region" description="Helical" evidence="1">
    <location>
        <begin position="7"/>
        <end position="28"/>
    </location>
</feature>
<keyword evidence="1" id="KW-0472">Membrane</keyword>
<accession>A0A2S2FFL8</accession>
<dbReference type="EMBL" id="CP029397">
    <property type="protein sequence ID" value="AWL29122.1"/>
    <property type="molecule type" value="Genomic_DNA"/>
</dbReference>
<keyword evidence="1" id="KW-1133">Transmembrane helix</keyword>
<dbReference type="OrthoDB" id="6694140at2"/>
<keyword evidence="3" id="KW-1185">Reference proteome</keyword>
<proteinExistence type="predicted"/>
<evidence type="ECO:0000313" key="3">
    <source>
        <dbReference type="Proteomes" id="UP000245977"/>
    </source>
</evidence>
<dbReference type="RefSeq" id="WP_065992986.1">
    <property type="nucleotide sequence ID" value="NZ_CP029397.2"/>
</dbReference>
<dbReference type="KEGG" id="adv:DJ533_11375"/>
<protein>
    <submittedName>
        <fullName evidence="2">Uncharacterized protein</fullName>
    </submittedName>
</protein>
<feature type="transmembrane region" description="Helical" evidence="1">
    <location>
        <begin position="56"/>
        <end position="73"/>
    </location>
</feature>
<keyword evidence="1" id="KW-0812">Transmembrane</keyword>
<evidence type="ECO:0000256" key="1">
    <source>
        <dbReference type="SAM" id="Phobius"/>
    </source>
</evidence>
<dbReference type="AlphaFoldDB" id="A0A2S2FFL8"/>
<name>A0A2S2FFL8_9GAMM</name>
<feature type="transmembrane region" description="Helical" evidence="1">
    <location>
        <begin position="120"/>
        <end position="140"/>
    </location>
</feature>
<dbReference type="Proteomes" id="UP000245977">
    <property type="component" value="Chromosome"/>
</dbReference>
<evidence type="ECO:0000313" key="2">
    <source>
        <dbReference type="EMBL" id="AWL29122.1"/>
    </source>
</evidence>
<feature type="transmembrane region" description="Helical" evidence="1">
    <location>
        <begin position="80"/>
        <end position="100"/>
    </location>
</feature>